<dbReference type="InterPro" id="IPR008258">
    <property type="entry name" value="Transglycosylase_SLT_dom_1"/>
</dbReference>
<evidence type="ECO:0000259" key="4">
    <source>
        <dbReference type="Pfam" id="PF01464"/>
    </source>
</evidence>
<keyword evidence="3" id="KW-0732">Signal</keyword>
<keyword evidence="6" id="KW-1185">Reference proteome</keyword>
<evidence type="ECO:0000313" key="5">
    <source>
        <dbReference type="EMBL" id="TDL76310.1"/>
    </source>
</evidence>
<reference evidence="5 6" key="1">
    <citation type="submission" date="2019-03" db="EMBL/GenBank/DDBJ databases">
        <title>Primorskyibacter sp. SS33 isolated from sediments.</title>
        <authorList>
            <person name="Xunke S."/>
        </authorList>
    </citation>
    <scope>NUCLEOTIDE SEQUENCE [LARGE SCALE GENOMIC DNA]</scope>
    <source>
        <strain evidence="5 6">SS33</strain>
    </source>
</reference>
<dbReference type="SUPFAM" id="SSF53955">
    <property type="entry name" value="Lysozyme-like"/>
    <property type="match status" value="1"/>
</dbReference>
<dbReference type="Pfam" id="PF01464">
    <property type="entry name" value="SLT"/>
    <property type="match status" value="1"/>
</dbReference>
<dbReference type="RefSeq" id="WP_133397679.1">
    <property type="nucleotide sequence ID" value="NZ_SNAA01000017.1"/>
</dbReference>
<dbReference type="OrthoDB" id="9815002at2"/>
<dbReference type="CDD" id="cd00254">
    <property type="entry name" value="LT-like"/>
    <property type="match status" value="1"/>
</dbReference>
<comment type="caution">
    <text evidence="5">The sequence shown here is derived from an EMBL/GenBank/DDBJ whole genome shotgun (WGS) entry which is preliminary data.</text>
</comment>
<evidence type="ECO:0000256" key="3">
    <source>
        <dbReference type="SAM" id="SignalP"/>
    </source>
</evidence>
<evidence type="ECO:0000313" key="6">
    <source>
        <dbReference type="Proteomes" id="UP000295701"/>
    </source>
</evidence>
<accession>A0A4R5ZYL9</accession>
<name>A0A4R5ZYL9_9RHOB</name>
<evidence type="ECO:0000256" key="2">
    <source>
        <dbReference type="ARBA" id="ARBA00009387"/>
    </source>
</evidence>
<dbReference type="Gene3D" id="1.10.530.10">
    <property type="match status" value="1"/>
</dbReference>
<comment type="similarity">
    <text evidence="2">Belongs to the virb1 family.</text>
</comment>
<dbReference type="InterPro" id="IPR023346">
    <property type="entry name" value="Lysozyme-like_dom_sf"/>
</dbReference>
<sequence>MRLTLVLSACLAATLAVPAAGEAVSPFPDFTFKRQKAPPAGTRPRIGVQIDPEEQARILAARPKTVLRRPDAILPQRAQPEAAPPAGAQDYAWFWDGVPLNGLGPGGLEGAMNALAAPPGGVSAPEFRLDDLRRIADRHGIEILKATVGTRVSPALALAVIAVESAGRTDAVSHAGATGLMQLMPDTAARFGVTDSTNAVQNIEGGVKYLDWLMGRFQGDPLLVLAGYNAGEGAVDKHSGVPPYVETLDYVPKVLAAFRIARGLCLTPPMLASDGCVFVNGRTAQNG</sequence>
<dbReference type="AlphaFoldDB" id="A0A4R5ZYL9"/>
<dbReference type="EMBL" id="SNAA01000017">
    <property type="protein sequence ID" value="TDL76310.1"/>
    <property type="molecule type" value="Genomic_DNA"/>
</dbReference>
<dbReference type="Proteomes" id="UP000295701">
    <property type="component" value="Unassembled WGS sequence"/>
</dbReference>
<evidence type="ECO:0000256" key="1">
    <source>
        <dbReference type="ARBA" id="ARBA00007734"/>
    </source>
</evidence>
<feature type="chain" id="PRO_5020671562" evidence="3">
    <location>
        <begin position="20"/>
        <end position="287"/>
    </location>
</feature>
<gene>
    <name evidence="5" type="ORF">E2L08_13795</name>
</gene>
<proteinExistence type="inferred from homology"/>
<protein>
    <submittedName>
        <fullName evidence="5">Lytic transglycosylase domain-containing protein</fullName>
    </submittedName>
</protein>
<dbReference type="PANTHER" id="PTHR37423:SF2">
    <property type="entry name" value="MEMBRANE-BOUND LYTIC MUREIN TRANSGLYCOSYLASE C"/>
    <property type="match status" value="1"/>
</dbReference>
<dbReference type="PANTHER" id="PTHR37423">
    <property type="entry name" value="SOLUBLE LYTIC MUREIN TRANSGLYCOSYLASE-RELATED"/>
    <property type="match status" value="1"/>
</dbReference>
<comment type="similarity">
    <text evidence="1">Belongs to the transglycosylase Slt family.</text>
</comment>
<organism evidence="5 6">
    <name type="scientific">Palleronia sediminis</name>
    <dbReference type="NCBI Taxonomy" id="2547833"/>
    <lineage>
        <taxon>Bacteria</taxon>
        <taxon>Pseudomonadati</taxon>
        <taxon>Pseudomonadota</taxon>
        <taxon>Alphaproteobacteria</taxon>
        <taxon>Rhodobacterales</taxon>
        <taxon>Roseobacteraceae</taxon>
        <taxon>Palleronia</taxon>
    </lineage>
</organism>
<feature type="signal peptide" evidence="3">
    <location>
        <begin position="1"/>
        <end position="19"/>
    </location>
</feature>
<feature type="domain" description="Transglycosylase SLT" evidence="4">
    <location>
        <begin position="144"/>
        <end position="238"/>
    </location>
</feature>